<proteinExistence type="predicted"/>
<feature type="transmembrane region" description="Helical" evidence="1">
    <location>
        <begin position="12"/>
        <end position="33"/>
    </location>
</feature>
<dbReference type="Proteomes" id="UP000239047">
    <property type="component" value="Unassembled WGS sequence"/>
</dbReference>
<protein>
    <submittedName>
        <fullName evidence="2">Uncharacterized protein</fullName>
    </submittedName>
</protein>
<keyword evidence="1" id="KW-1133">Transmembrane helix</keyword>
<dbReference type="AlphaFoldDB" id="A0A2S5GCX5"/>
<evidence type="ECO:0000256" key="1">
    <source>
        <dbReference type="SAM" id="Phobius"/>
    </source>
</evidence>
<evidence type="ECO:0000313" key="3">
    <source>
        <dbReference type="Proteomes" id="UP000239047"/>
    </source>
</evidence>
<evidence type="ECO:0000313" key="2">
    <source>
        <dbReference type="EMBL" id="PPA70897.1"/>
    </source>
</evidence>
<comment type="caution">
    <text evidence="2">The sequence shown here is derived from an EMBL/GenBank/DDBJ whole genome shotgun (WGS) entry which is preliminary data.</text>
</comment>
<feature type="transmembrane region" description="Helical" evidence="1">
    <location>
        <begin position="53"/>
        <end position="76"/>
    </location>
</feature>
<keyword evidence="3" id="KW-1185">Reference proteome</keyword>
<dbReference type="RefSeq" id="WP_104057646.1">
    <property type="nucleotide sequence ID" value="NZ_PREZ01000003.1"/>
</dbReference>
<organism evidence="2 3">
    <name type="scientific">Jeotgalibacillus proteolyticus</name>
    <dbReference type="NCBI Taxonomy" id="2082395"/>
    <lineage>
        <taxon>Bacteria</taxon>
        <taxon>Bacillati</taxon>
        <taxon>Bacillota</taxon>
        <taxon>Bacilli</taxon>
        <taxon>Bacillales</taxon>
        <taxon>Caryophanaceae</taxon>
        <taxon>Jeotgalibacillus</taxon>
    </lineage>
</organism>
<keyword evidence="1" id="KW-0812">Transmembrane</keyword>
<accession>A0A2S5GCX5</accession>
<sequence length="88" mass="9797">MSKDQFDRIVTFAIFSFIIGLIFIFGSTVFGISLARSYTLSYFSSSELIETSYIANFLVTGSFITAFGLVLMVIVLMKPVIKSESDEN</sequence>
<dbReference type="EMBL" id="PREZ01000003">
    <property type="protein sequence ID" value="PPA70897.1"/>
    <property type="molecule type" value="Genomic_DNA"/>
</dbReference>
<reference evidence="2 3" key="1">
    <citation type="submission" date="2018-02" db="EMBL/GenBank/DDBJ databases">
        <title>Jeotgalibacillus proteolyticum sp. nov. a protease producing bacterium isolated from ocean sediments of Laizhou Bay.</title>
        <authorList>
            <person name="Li Y."/>
        </authorList>
    </citation>
    <scope>NUCLEOTIDE SEQUENCE [LARGE SCALE GENOMIC DNA]</scope>
    <source>
        <strain evidence="2 3">22-7</strain>
    </source>
</reference>
<name>A0A2S5GCX5_9BACL</name>
<gene>
    <name evidence="2" type="ORF">C4B60_08915</name>
</gene>
<keyword evidence="1" id="KW-0472">Membrane</keyword>